<feature type="chain" id="PRO_5041248631" description="DUF3718 domain-containing protein" evidence="1">
    <location>
        <begin position="24"/>
        <end position="107"/>
    </location>
</feature>
<name>A0AA37WLJ9_9ALTE</name>
<dbReference type="Pfam" id="PF12514">
    <property type="entry name" value="DUF3718"/>
    <property type="match status" value="1"/>
</dbReference>
<dbReference type="Proteomes" id="UP001156601">
    <property type="component" value="Unassembled WGS sequence"/>
</dbReference>
<gene>
    <name evidence="2" type="ORF">GCM10007852_35270</name>
</gene>
<dbReference type="InterPro" id="IPR022193">
    <property type="entry name" value="DUF3718"/>
</dbReference>
<accession>A0AA37WLJ9</accession>
<keyword evidence="1" id="KW-0732">Signal</keyword>
<proteinExistence type="predicted"/>
<dbReference type="RefSeq" id="WP_284219030.1">
    <property type="nucleotide sequence ID" value="NZ_BSOT01000011.1"/>
</dbReference>
<reference evidence="2" key="2">
    <citation type="submission" date="2023-01" db="EMBL/GenBank/DDBJ databases">
        <title>Draft genome sequence of Agaribacter marinus strain NBRC 110023.</title>
        <authorList>
            <person name="Sun Q."/>
            <person name="Mori K."/>
        </authorList>
    </citation>
    <scope>NUCLEOTIDE SEQUENCE</scope>
    <source>
        <strain evidence="2">NBRC 110023</strain>
    </source>
</reference>
<evidence type="ECO:0000256" key="1">
    <source>
        <dbReference type="SAM" id="SignalP"/>
    </source>
</evidence>
<protein>
    <recommendedName>
        <fullName evidence="4">DUF3718 domain-containing protein</fullName>
    </recommendedName>
</protein>
<sequence length="107" mass="11598">MKKSTQIIAGLSLVIAFSTQSFASSKFVAADSEAGTKICMAAVSGSKLKIAKAMKNANVDKQYVLNKMTCNGEKLTDFVAKNGKKPQKINDYLSNKSYRKDVQVAQL</sequence>
<organism evidence="2 3">
    <name type="scientific">Agaribacter marinus</name>
    <dbReference type="NCBI Taxonomy" id="1431249"/>
    <lineage>
        <taxon>Bacteria</taxon>
        <taxon>Pseudomonadati</taxon>
        <taxon>Pseudomonadota</taxon>
        <taxon>Gammaproteobacteria</taxon>
        <taxon>Alteromonadales</taxon>
        <taxon>Alteromonadaceae</taxon>
        <taxon>Agaribacter</taxon>
    </lineage>
</organism>
<feature type="signal peptide" evidence="1">
    <location>
        <begin position="1"/>
        <end position="23"/>
    </location>
</feature>
<evidence type="ECO:0000313" key="2">
    <source>
        <dbReference type="EMBL" id="GLR72619.1"/>
    </source>
</evidence>
<dbReference type="EMBL" id="BSOT01000011">
    <property type="protein sequence ID" value="GLR72619.1"/>
    <property type="molecule type" value="Genomic_DNA"/>
</dbReference>
<dbReference type="AlphaFoldDB" id="A0AA37WLJ9"/>
<evidence type="ECO:0000313" key="3">
    <source>
        <dbReference type="Proteomes" id="UP001156601"/>
    </source>
</evidence>
<reference evidence="2" key="1">
    <citation type="journal article" date="2014" name="Int. J. Syst. Evol. Microbiol.">
        <title>Complete genome sequence of Corynebacterium casei LMG S-19264T (=DSM 44701T), isolated from a smear-ripened cheese.</title>
        <authorList>
            <consortium name="US DOE Joint Genome Institute (JGI-PGF)"/>
            <person name="Walter F."/>
            <person name="Albersmeier A."/>
            <person name="Kalinowski J."/>
            <person name="Ruckert C."/>
        </authorList>
    </citation>
    <scope>NUCLEOTIDE SEQUENCE</scope>
    <source>
        <strain evidence="2">NBRC 110023</strain>
    </source>
</reference>
<evidence type="ECO:0008006" key="4">
    <source>
        <dbReference type="Google" id="ProtNLM"/>
    </source>
</evidence>
<comment type="caution">
    <text evidence="2">The sequence shown here is derived from an EMBL/GenBank/DDBJ whole genome shotgun (WGS) entry which is preliminary data.</text>
</comment>
<keyword evidence="3" id="KW-1185">Reference proteome</keyword>